<dbReference type="AlphaFoldDB" id="K1SN90"/>
<dbReference type="PROSITE" id="PS51462">
    <property type="entry name" value="NUDIX"/>
    <property type="match status" value="1"/>
</dbReference>
<dbReference type="GO" id="GO:0005829">
    <property type="term" value="C:cytosol"/>
    <property type="evidence" value="ECO:0007669"/>
    <property type="project" value="TreeGrafter"/>
</dbReference>
<dbReference type="GO" id="GO:0006753">
    <property type="term" value="P:nucleoside phosphate metabolic process"/>
    <property type="evidence" value="ECO:0007669"/>
    <property type="project" value="TreeGrafter"/>
</dbReference>
<organism evidence="4">
    <name type="scientific">human gut metagenome</name>
    <dbReference type="NCBI Taxonomy" id="408170"/>
    <lineage>
        <taxon>unclassified sequences</taxon>
        <taxon>metagenomes</taxon>
        <taxon>organismal metagenomes</taxon>
    </lineage>
</organism>
<evidence type="ECO:0000313" key="4">
    <source>
        <dbReference type="EMBL" id="EKC56839.1"/>
    </source>
</evidence>
<dbReference type="GO" id="GO:0019693">
    <property type="term" value="P:ribose phosphate metabolic process"/>
    <property type="evidence" value="ECO:0007669"/>
    <property type="project" value="TreeGrafter"/>
</dbReference>
<dbReference type="GO" id="GO:0016787">
    <property type="term" value="F:hydrolase activity"/>
    <property type="evidence" value="ECO:0007669"/>
    <property type="project" value="UniProtKB-KW"/>
</dbReference>
<accession>K1SN90</accession>
<feature type="non-terminal residue" evidence="4">
    <location>
        <position position="110"/>
    </location>
</feature>
<evidence type="ECO:0000259" key="3">
    <source>
        <dbReference type="PROSITE" id="PS51462"/>
    </source>
</evidence>
<gene>
    <name evidence="4" type="ORF">OBE_10855</name>
</gene>
<sequence length="110" mass="12583">MHLEEKTIASESVYKGKIFEVTKDKALLENGSQVQRDVVHHSGGVAVIPVTENNEILMVRQYRYPHHKAMLEIPAGKIERGEKHYDCGRRELLEETGCICKVYEYLGEIV</sequence>
<comment type="caution">
    <text evidence="4">The sequence shown here is derived from an EMBL/GenBank/DDBJ whole genome shotgun (WGS) entry which is preliminary data.</text>
</comment>
<proteinExistence type="predicted"/>
<evidence type="ECO:0000256" key="2">
    <source>
        <dbReference type="ARBA" id="ARBA00022801"/>
    </source>
</evidence>
<dbReference type="EMBL" id="AJWZ01007461">
    <property type="protein sequence ID" value="EKC56839.1"/>
    <property type="molecule type" value="Genomic_DNA"/>
</dbReference>
<comment type="cofactor">
    <cofactor evidence="1">
        <name>Mg(2+)</name>
        <dbReference type="ChEBI" id="CHEBI:18420"/>
    </cofactor>
</comment>
<dbReference type="SUPFAM" id="SSF55811">
    <property type="entry name" value="Nudix"/>
    <property type="match status" value="1"/>
</dbReference>
<dbReference type="PANTHER" id="PTHR11839:SF18">
    <property type="entry name" value="NUDIX HYDROLASE DOMAIN-CONTAINING PROTEIN"/>
    <property type="match status" value="1"/>
</dbReference>
<name>K1SN90_9ZZZZ</name>
<feature type="domain" description="Nudix hydrolase" evidence="3">
    <location>
        <begin position="40"/>
        <end position="110"/>
    </location>
</feature>
<dbReference type="InterPro" id="IPR015797">
    <property type="entry name" value="NUDIX_hydrolase-like_dom_sf"/>
</dbReference>
<dbReference type="Gene3D" id="3.90.79.10">
    <property type="entry name" value="Nucleoside Triphosphate Pyrophosphohydrolase"/>
    <property type="match status" value="1"/>
</dbReference>
<evidence type="ECO:0000256" key="1">
    <source>
        <dbReference type="ARBA" id="ARBA00001946"/>
    </source>
</evidence>
<dbReference type="PANTHER" id="PTHR11839">
    <property type="entry name" value="UDP/ADP-SUGAR PYROPHOSPHATASE"/>
    <property type="match status" value="1"/>
</dbReference>
<keyword evidence="2 4" id="KW-0378">Hydrolase</keyword>
<protein>
    <submittedName>
        <fullName evidence="4">NUDIX hydrolase</fullName>
    </submittedName>
</protein>
<dbReference type="Pfam" id="PF00293">
    <property type="entry name" value="NUDIX"/>
    <property type="match status" value="1"/>
</dbReference>
<dbReference type="InterPro" id="IPR000086">
    <property type="entry name" value="NUDIX_hydrolase_dom"/>
</dbReference>
<reference evidence="4" key="1">
    <citation type="journal article" date="2013" name="Environ. Microbiol.">
        <title>Microbiota from the distal guts of lean and obese adolescents exhibit partial functional redundancy besides clear differences in community structure.</title>
        <authorList>
            <person name="Ferrer M."/>
            <person name="Ruiz A."/>
            <person name="Lanza F."/>
            <person name="Haange S.B."/>
            <person name="Oberbach A."/>
            <person name="Till H."/>
            <person name="Bargiela R."/>
            <person name="Campoy C."/>
            <person name="Segura M.T."/>
            <person name="Richter M."/>
            <person name="von Bergen M."/>
            <person name="Seifert J."/>
            <person name="Suarez A."/>
        </authorList>
    </citation>
    <scope>NUCLEOTIDE SEQUENCE</scope>
</reference>